<dbReference type="InterPro" id="IPR018120">
    <property type="entry name" value="Glyco_hydro_1_AS"/>
</dbReference>
<feature type="non-terminal residue" evidence="4">
    <location>
        <position position="1"/>
    </location>
</feature>
<feature type="non-terminal residue" evidence="4">
    <location>
        <position position="204"/>
    </location>
</feature>
<evidence type="ECO:0000313" key="4">
    <source>
        <dbReference type="EMBL" id="EQD60689.1"/>
    </source>
</evidence>
<dbReference type="PANTHER" id="PTHR10353">
    <property type="entry name" value="GLYCOSYL HYDROLASE"/>
    <property type="match status" value="1"/>
</dbReference>
<dbReference type="InterPro" id="IPR017853">
    <property type="entry name" value="GH"/>
</dbReference>
<dbReference type="Gene3D" id="3.20.20.80">
    <property type="entry name" value="Glycosidases"/>
    <property type="match status" value="1"/>
</dbReference>
<accession>T1C5Z9</accession>
<proteinExistence type="inferred from homology"/>
<dbReference type="PANTHER" id="PTHR10353:SF209">
    <property type="entry name" value="GALACTOLIPID GALACTOSYLTRANSFERASE SFR2, CHLOROPLASTIC"/>
    <property type="match status" value="1"/>
</dbReference>
<gene>
    <name evidence="4" type="ORF">B1A_10031</name>
</gene>
<organism evidence="4">
    <name type="scientific">mine drainage metagenome</name>
    <dbReference type="NCBI Taxonomy" id="410659"/>
    <lineage>
        <taxon>unclassified sequences</taxon>
        <taxon>metagenomes</taxon>
        <taxon>ecological metagenomes</taxon>
    </lineage>
</organism>
<evidence type="ECO:0000256" key="1">
    <source>
        <dbReference type="ARBA" id="ARBA00010838"/>
    </source>
</evidence>
<dbReference type="GO" id="GO:0005975">
    <property type="term" value="P:carbohydrate metabolic process"/>
    <property type="evidence" value="ECO:0007669"/>
    <property type="project" value="InterPro"/>
</dbReference>
<reference evidence="4" key="2">
    <citation type="journal article" date="2014" name="ISME J.">
        <title>Microbial stratification in low pH oxic and suboxic macroscopic growths along an acid mine drainage.</title>
        <authorList>
            <person name="Mendez-Garcia C."/>
            <person name="Mesa V."/>
            <person name="Sprenger R.R."/>
            <person name="Richter M."/>
            <person name="Diez M.S."/>
            <person name="Solano J."/>
            <person name="Bargiela R."/>
            <person name="Golyshina O.V."/>
            <person name="Manteca A."/>
            <person name="Ramos J.L."/>
            <person name="Gallego J.R."/>
            <person name="Llorente I."/>
            <person name="Martins Dos Santos V.A."/>
            <person name="Jensen O.N."/>
            <person name="Pelaez A.I."/>
            <person name="Sanchez J."/>
            <person name="Ferrer M."/>
        </authorList>
    </citation>
    <scope>NUCLEOTIDE SEQUENCE</scope>
</reference>
<dbReference type="GO" id="GO:0008422">
    <property type="term" value="F:beta-glucosidase activity"/>
    <property type="evidence" value="ECO:0007669"/>
    <property type="project" value="TreeGrafter"/>
</dbReference>
<comment type="caution">
    <text evidence="4">The sequence shown here is derived from an EMBL/GenBank/DDBJ whole genome shotgun (WGS) entry which is preliminary data.</text>
</comment>
<comment type="similarity">
    <text evidence="1">Belongs to the glycosyl hydrolase 1 family.</text>
</comment>
<name>T1C5Z9_9ZZZZ</name>
<sequence length="204" mass="22876">WPPGEHSLVRGGRALQRLAHWHLAAAAAIRPAVPDLLLGVAKHWIDFVPLDERHKGHVLGARLQDSAFNRYYLDRTVQASDFIGLNYYSRSYATGPVTRMPVRRADDPHTAMGWSIAPDGLLSALRRLAAYQLPILITENGIATDDDSERQSYLLSHLGAVRDALREGVPVVGYQHWSLLDNFEWAEGYWPKFGLVAVDRTTLE</sequence>
<dbReference type="SUPFAM" id="SSF51445">
    <property type="entry name" value="(Trans)glycosidases"/>
    <property type="match status" value="1"/>
</dbReference>
<dbReference type="PRINTS" id="PR00131">
    <property type="entry name" value="GLHYDRLASE1"/>
</dbReference>
<keyword evidence="3" id="KW-0326">Glycosidase</keyword>
<evidence type="ECO:0000256" key="2">
    <source>
        <dbReference type="ARBA" id="ARBA00022801"/>
    </source>
</evidence>
<dbReference type="EMBL" id="AUZX01007140">
    <property type="protein sequence ID" value="EQD60689.1"/>
    <property type="molecule type" value="Genomic_DNA"/>
</dbReference>
<keyword evidence="2 4" id="KW-0378">Hydrolase</keyword>
<dbReference type="InterPro" id="IPR001360">
    <property type="entry name" value="Glyco_hydro_1"/>
</dbReference>
<dbReference type="Pfam" id="PF00232">
    <property type="entry name" value="Glyco_hydro_1"/>
    <property type="match status" value="1"/>
</dbReference>
<dbReference type="AlphaFoldDB" id="T1C5Z9"/>
<protein>
    <submittedName>
        <fullName evidence="4">Glycoside hydrolase family protein</fullName>
    </submittedName>
</protein>
<reference evidence="4" key="1">
    <citation type="submission" date="2013-08" db="EMBL/GenBank/DDBJ databases">
        <authorList>
            <person name="Mendez C."/>
            <person name="Richter M."/>
            <person name="Ferrer M."/>
            <person name="Sanchez J."/>
        </authorList>
    </citation>
    <scope>NUCLEOTIDE SEQUENCE</scope>
</reference>
<evidence type="ECO:0000256" key="3">
    <source>
        <dbReference type="ARBA" id="ARBA00023295"/>
    </source>
</evidence>
<dbReference type="PROSITE" id="PS00572">
    <property type="entry name" value="GLYCOSYL_HYDROL_F1_1"/>
    <property type="match status" value="1"/>
</dbReference>